<proteinExistence type="predicted"/>
<evidence type="ECO:0000313" key="1">
    <source>
        <dbReference type="EMBL" id="VVE76428.1"/>
    </source>
</evidence>
<name>A0A5E5AT13_9BURK</name>
<dbReference type="AlphaFoldDB" id="A0A5E5AT13"/>
<dbReference type="OrthoDB" id="9553841at2"/>
<reference evidence="1 2" key="1">
    <citation type="submission" date="2019-08" db="EMBL/GenBank/DDBJ databases">
        <authorList>
            <person name="Peeters C."/>
        </authorList>
    </citation>
    <scope>NUCLEOTIDE SEQUENCE [LARGE SCALE GENOMIC DNA]</scope>
    <source>
        <strain evidence="1 2">LMG 31117</strain>
    </source>
</reference>
<protein>
    <submittedName>
        <fullName evidence="1">Uncharacterized protein</fullName>
    </submittedName>
</protein>
<keyword evidence="2" id="KW-1185">Reference proteome</keyword>
<evidence type="ECO:0000313" key="2">
    <source>
        <dbReference type="Proteomes" id="UP000383122"/>
    </source>
</evidence>
<dbReference type="EMBL" id="CABPSP010000028">
    <property type="protein sequence ID" value="VVE76428.1"/>
    <property type="molecule type" value="Genomic_DNA"/>
</dbReference>
<sequence length="141" mass="15829">MSKLLDFRLHYADPTYDRVNNPQRRSIATLLPISVSWRTASRDVKIAFSGNGIACPLKDEGGVAIIENPFDRCRNKAYVLNVDGTMRCVLEKPIDVGPDAVFSDVYYVNEILCFFLSGSSGDRRIEYDVTTGTVVNLFQTR</sequence>
<gene>
    <name evidence="1" type="ORF">PAN31117_05394</name>
</gene>
<dbReference type="Proteomes" id="UP000383122">
    <property type="component" value="Unassembled WGS sequence"/>
</dbReference>
<organism evidence="1 2">
    <name type="scientific">Pandoraea anapnoica</name>
    <dbReference type="NCBI Taxonomy" id="2508301"/>
    <lineage>
        <taxon>Bacteria</taxon>
        <taxon>Pseudomonadati</taxon>
        <taxon>Pseudomonadota</taxon>
        <taxon>Betaproteobacteria</taxon>
        <taxon>Burkholderiales</taxon>
        <taxon>Burkholderiaceae</taxon>
        <taxon>Pandoraea</taxon>
    </lineage>
</organism>
<dbReference type="RefSeq" id="WP_150740859.1">
    <property type="nucleotide sequence ID" value="NZ_CABPSP010000028.1"/>
</dbReference>
<accession>A0A5E5AT13</accession>